<dbReference type="Pfam" id="PF08032">
    <property type="entry name" value="SpoU_sub_bind"/>
    <property type="match status" value="1"/>
</dbReference>
<protein>
    <submittedName>
        <fullName evidence="6">23S rRNA (Guanosine(2251)-2'-O)-methyltransferase RlmB</fullName>
    </submittedName>
</protein>
<reference evidence="6" key="1">
    <citation type="submission" date="2020-10" db="EMBL/GenBank/DDBJ databases">
        <authorList>
            <person name="Gilroy R."/>
        </authorList>
    </citation>
    <scope>NUCLEOTIDE SEQUENCE</scope>
    <source>
        <strain evidence="6">CHK157-1446</strain>
    </source>
</reference>
<comment type="similarity">
    <text evidence="1">Belongs to the class IV-like SAM-binding methyltransferase superfamily. RNA methyltransferase TrmH family.</text>
</comment>
<dbReference type="NCBIfam" id="TIGR00186">
    <property type="entry name" value="rRNA_methyl_3"/>
    <property type="match status" value="1"/>
</dbReference>
<comment type="caution">
    <text evidence="6">The sequence shown here is derived from an EMBL/GenBank/DDBJ whole genome shotgun (WGS) entry which is preliminary data.</text>
</comment>
<dbReference type="SUPFAM" id="SSF55315">
    <property type="entry name" value="L30e-like"/>
    <property type="match status" value="1"/>
</dbReference>
<dbReference type="GO" id="GO:0008173">
    <property type="term" value="F:RNA methyltransferase activity"/>
    <property type="evidence" value="ECO:0007669"/>
    <property type="project" value="InterPro"/>
</dbReference>
<dbReference type="FunFam" id="3.40.1280.10:FF:000008">
    <property type="entry name" value="Group 3 RNA methyltransferase TrmH"/>
    <property type="match status" value="1"/>
</dbReference>
<feature type="region of interest" description="Disordered" evidence="4">
    <location>
        <begin position="1"/>
        <end position="27"/>
    </location>
</feature>
<evidence type="ECO:0000256" key="2">
    <source>
        <dbReference type="ARBA" id="ARBA00022603"/>
    </source>
</evidence>
<dbReference type="InterPro" id="IPR029026">
    <property type="entry name" value="tRNA_m1G_MTases_N"/>
</dbReference>
<reference evidence="6" key="2">
    <citation type="journal article" date="2021" name="PeerJ">
        <title>Extensive microbial diversity within the chicken gut microbiome revealed by metagenomics and culture.</title>
        <authorList>
            <person name="Gilroy R."/>
            <person name="Ravi A."/>
            <person name="Getino M."/>
            <person name="Pursley I."/>
            <person name="Horton D.L."/>
            <person name="Alikhan N.F."/>
            <person name="Baker D."/>
            <person name="Gharbi K."/>
            <person name="Hall N."/>
            <person name="Watson M."/>
            <person name="Adriaenssens E.M."/>
            <person name="Foster-Nyarko E."/>
            <person name="Jarju S."/>
            <person name="Secka A."/>
            <person name="Antonio M."/>
            <person name="Oren A."/>
            <person name="Chaudhuri R.R."/>
            <person name="La Ragione R."/>
            <person name="Hildebrand F."/>
            <person name="Pallen M.J."/>
        </authorList>
    </citation>
    <scope>NUCLEOTIDE SEQUENCE</scope>
    <source>
        <strain evidence="6">CHK157-1446</strain>
    </source>
</reference>
<evidence type="ECO:0000313" key="7">
    <source>
        <dbReference type="Proteomes" id="UP000823982"/>
    </source>
</evidence>
<evidence type="ECO:0000256" key="4">
    <source>
        <dbReference type="SAM" id="MobiDB-lite"/>
    </source>
</evidence>
<dbReference type="PANTHER" id="PTHR46429">
    <property type="entry name" value="23S RRNA (GUANOSINE-2'-O-)-METHYLTRANSFERASE RLMB"/>
    <property type="match status" value="1"/>
</dbReference>
<keyword evidence="3" id="KW-0808">Transferase</keyword>
<dbReference type="Proteomes" id="UP000823982">
    <property type="component" value="Unassembled WGS sequence"/>
</dbReference>
<sequence length="279" mass="29881">MDKKEYRAPKRAHGEHSKPDFDKDIGHEPQEQGLIIGRNPVLEALKAGKSIDTVYINKDSTAGSGSLSQISRLAAQRGIVVKQVNEQKLTAMAAGGVHQGVIAVGACAEYVTIEQILRRAKEKNEPPFIIICDEIEDPHNLGAIIRTAESAGAHGVIIPKRRSASLNYTVYKTSAGAASWLPVARVPNIPAAIEELKQNGVWIYGTDASGQRYDTVDLSGAIGLVIGSEGYGIGRLTASKCDFMLSLPMKGKITSLNASVAAGIFMYEAVRQREASGIK</sequence>
<evidence type="ECO:0000256" key="3">
    <source>
        <dbReference type="ARBA" id="ARBA00022679"/>
    </source>
</evidence>
<dbReference type="SUPFAM" id="SSF75217">
    <property type="entry name" value="alpha/beta knot"/>
    <property type="match status" value="1"/>
</dbReference>
<dbReference type="InterPro" id="IPR004441">
    <property type="entry name" value="rRNA_MeTrfase_TrmH"/>
</dbReference>
<dbReference type="Pfam" id="PF00588">
    <property type="entry name" value="SpoU_methylase"/>
    <property type="match status" value="1"/>
</dbReference>
<dbReference type="InterPro" id="IPR001537">
    <property type="entry name" value="SpoU_MeTrfase"/>
</dbReference>
<gene>
    <name evidence="6" type="primary">rlmB</name>
    <name evidence="6" type="ORF">IAD01_01850</name>
</gene>
<dbReference type="GO" id="GO:0006396">
    <property type="term" value="P:RNA processing"/>
    <property type="evidence" value="ECO:0007669"/>
    <property type="project" value="InterPro"/>
</dbReference>
<dbReference type="EMBL" id="DVIR01000012">
    <property type="protein sequence ID" value="HIS24131.1"/>
    <property type="molecule type" value="Genomic_DNA"/>
</dbReference>
<dbReference type="InterPro" id="IPR013123">
    <property type="entry name" value="SpoU_subst-bd"/>
</dbReference>
<dbReference type="GO" id="GO:0003723">
    <property type="term" value="F:RNA binding"/>
    <property type="evidence" value="ECO:0007669"/>
    <property type="project" value="InterPro"/>
</dbReference>
<dbReference type="InterPro" id="IPR029028">
    <property type="entry name" value="Alpha/beta_knot_MTases"/>
</dbReference>
<dbReference type="GO" id="GO:0005829">
    <property type="term" value="C:cytosol"/>
    <property type="evidence" value="ECO:0007669"/>
    <property type="project" value="TreeGrafter"/>
</dbReference>
<accession>A0A9D1EMW0</accession>
<dbReference type="SMART" id="SM00967">
    <property type="entry name" value="SpoU_sub_bind"/>
    <property type="match status" value="1"/>
</dbReference>
<keyword evidence="2" id="KW-0489">Methyltransferase</keyword>
<evidence type="ECO:0000256" key="1">
    <source>
        <dbReference type="ARBA" id="ARBA00007228"/>
    </source>
</evidence>
<dbReference type="InterPro" id="IPR029064">
    <property type="entry name" value="Ribosomal_eL30-like_sf"/>
</dbReference>
<organism evidence="6 7">
    <name type="scientific">Candidatus Faeciplasma gallinarum</name>
    <dbReference type="NCBI Taxonomy" id="2840799"/>
    <lineage>
        <taxon>Bacteria</taxon>
        <taxon>Bacillati</taxon>
        <taxon>Bacillota</taxon>
        <taxon>Clostridia</taxon>
        <taxon>Eubacteriales</taxon>
        <taxon>Oscillospiraceae</taxon>
        <taxon>Oscillospiraceae incertae sedis</taxon>
        <taxon>Candidatus Faeciplasma</taxon>
    </lineage>
</organism>
<proteinExistence type="inferred from homology"/>
<dbReference type="Gene3D" id="3.40.1280.10">
    <property type="match status" value="1"/>
</dbReference>
<dbReference type="AlphaFoldDB" id="A0A9D1EMW0"/>
<dbReference type="GO" id="GO:0032259">
    <property type="term" value="P:methylation"/>
    <property type="evidence" value="ECO:0007669"/>
    <property type="project" value="UniProtKB-KW"/>
</dbReference>
<name>A0A9D1EMW0_9FIRM</name>
<evidence type="ECO:0000259" key="5">
    <source>
        <dbReference type="SMART" id="SM00967"/>
    </source>
</evidence>
<feature type="domain" description="RNA 2-O ribose methyltransferase substrate binding" evidence="5">
    <location>
        <begin position="34"/>
        <end position="111"/>
    </location>
</feature>
<dbReference type="Gene3D" id="3.30.1330.30">
    <property type="match status" value="1"/>
</dbReference>
<dbReference type="PANTHER" id="PTHR46429:SF1">
    <property type="entry name" value="23S RRNA (GUANOSINE-2'-O-)-METHYLTRANSFERASE RLMB"/>
    <property type="match status" value="1"/>
</dbReference>
<evidence type="ECO:0000313" key="6">
    <source>
        <dbReference type="EMBL" id="HIS24131.1"/>
    </source>
</evidence>
<dbReference type="CDD" id="cd18103">
    <property type="entry name" value="SpoU-like_RlmB"/>
    <property type="match status" value="1"/>
</dbReference>